<accession>A0AAN6WMP7</accession>
<feature type="compositionally biased region" description="Acidic residues" evidence="2">
    <location>
        <begin position="353"/>
        <end position="366"/>
    </location>
</feature>
<dbReference type="Proteomes" id="UP001302126">
    <property type="component" value="Unassembled WGS sequence"/>
</dbReference>
<comment type="caution">
    <text evidence="4">The sequence shown here is derived from an EMBL/GenBank/DDBJ whole genome shotgun (WGS) entry which is preliminary data.</text>
</comment>
<feature type="region of interest" description="Disordered" evidence="2">
    <location>
        <begin position="1"/>
        <end position="122"/>
    </location>
</feature>
<proteinExistence type="predicted"/>
<feature type="domain" description="C2H2-type" evidence="3">
    <location>
        <begin position="29"/>
        <end position="57"/>
    </location>
</feature>
<feature type="compositionally biased region" description="Polar residues" evidence="2">
    <location>
        <begin position="374"/>
        <end position="383"/>
    </location>
</feature>
<dbReference type="AlphaFoldDB" id="A0AAN6WMP7"/>
<keyword evidence="1" id="KW-0479">Metal-binding</keyword>
<evidence type="ECO:0000256" key="2">
    <source>
        <dbReference type="SAM" id="MobiDB-lite"/>
    </source>
</evidence>
<feature type="compositionally biased region" description="Basic and acidic residues" evidence="2">
    <location>
        <begin position="385"/>
        <end position="395"/>
    </location>
</feature>
<evidence type="ECO:0000256" key="1">
    <source>
        <dbReference type="PROSITE-ProRule" id="PRU00042"/>
    </source>
</evidence>
<organism evidence="4 5">
    <name type="scientific">Podospora australis</name>
    <dbReference type="NCBI Taxonomy" id="1536484"/>
    <lineage>
        <taxon>Eukaryota</taxon>
        <taxon>Fungi</taxon>
        <taxon>Dikarya</taxon>
        <taxon>Ascomycota</taxon>
        <taxon>Pezizomycotina</taxon>
        <taxon>Sordariomycetes</taxon>
        <taxon>Sordariomycetidae</taxon>
        <taxon>Sordariales</taxon>
        <taxon>Podosporaceae</taxon>
        <taxon>Podospora</taxon>
    </lineage>
</organism>
<keyword evidence="1" id="KW-0862">Zinc</keyword>
<dbReference type="InterPro" id="IPR013087">
    <property type="entry name" value="Znf_C2H2_type"/>
</dbReference>
<keyword evidence="1" id="KW-0863">Zinc-finger</keyword>
<reference evidence="4" key="1">
    <citation type="journal article" date="2023" name="Mol. Phylogenet. Evol.">
        <title>Genome-scale phylogeny and comparative genomics of the fungal order Sordariales.</title>
        <authorList>
            <person name="Hensen N."/>
            <person name="Bonometti L."/>
            <person name="Westerberg I."/>
            <person name="Brannstrom I.O."/>
            <person name="Guillou S."/>
            <person name="Cros-Aarteil S."/>
            <person name="Calhoun S."/>
            <person name="Haridas S."/>
            <person name="Kuo A."/>
            <person name="Mondo S."/>
            <person name="Pangilinan J."/>
            <person name="Riley R."/>
            <person name="LaButti K."/>
            <person name="Andreopoulos B."/>
            <person name="Lipzen A."/>
            <person name="Chen C."/>
            <person name="Yan M."/>
            <person name="Daum C."/>
            <person name="Ng V."/>
            <person name="Clum A."/>
            <person name="Steindorff A."/>
            <person name="Ohm R.A."/>
            <person name="Martin F."/>
            <person name="Silar P."/>
            <person name="Natvig D.O."/>
            <person name="Lalanne C."/>
            <person name="Gautier V."/>
            <person name="Ament-Velasquez S.L."/>
            <person name="Kruys A."/>
            <person name="Hutchinson M.I."/>
            <person name="Powell A.J."/>
            <person name="Barry K."/>
            <person name="Miller A.N."/>
            <person name="Grigoriev I.V."/>
            <person name="Debuchy R."/>
            <person name="Gladieux P."/>
            <person name="Hiltunen Thoren M."/>
            <person name="Johannesson H."/>
        </authorList>
    </citation>
    <scope>NUCLEOTIDE SEQUENCE</scope>
    <source>
        <strain evidence="4">PSN309</strain>
    </source>
</reference>
<sequence>MESKRWAPPASSRPTTSDGPDGSKHHRRMTCRRCTQSFDSRNKLMRHVFRDHSPPGAARHTVNSGGGGGGSPANPRAGGPIRTTLRGNARDHPPASPESTATATTTTLTANHTPPIQILKPPAGDKIPLPRLSSVHPFLTLSKEQQILYTLKVLYILFSVAMKQHAEDEQMQHQTQGFVPFIAPSSESPDFPLSPASVDTQLFFSPPPPPPPPPLPQRRSTLNPKASEFVISPPIQSFREQAVEEPIAKVVEKVAAPAGREVEVLDEHLHEEQNEVGLNTPFNQGEEVDETFHDEEKQEDELKSPFKLEEDVKEPTIVKEVRLEEEDDDLETSAQHGAVLLYDYDSDSRTQVEADEEDEDDDDNDDGGVALSSPEYSDNTSEGSWDGRLDSDGSHHRTRRNNSDFSLD</sequence>
<dbReference type="EMBL" id="MU864480">
    <property type="protein sequence ID" value="KAK4184646.1"/>
    <property type="molecule type" value="Genomic_DNA"/>
</dbReference>
<evidence type="ECO:0000313" key="4">
    <source>
        <dbReference type="EMBL" id="KAK4184646.1"/>
    </source>
</evidence>
<feature type="compositionally biased region" description="Pro residues" evidence="2">
    <location>
        <begin position="205"/>
        <end position="216"/>
    </location>
</feature>
<evidence type="ECO:0000259" key="3">
    <source>
        <dbReference type="PROSITE" id="PS50157"/>
    </source>
</evidence>
<dbReference type="PROSITE" id="PS50157">
    <property type="entry name" value="ZINC_FINGER_C2H2_2"/>
    <property type="match status" value="1"/>
</dbReference>
<dbReference type="GO" id="GO:0008270">
    <property type="term" value="F:zinc ion binding"/>
    <property type="evidence" value="ECO:0007669"/>
    <property type="project" value="UniProtKB-KW"/>
</dbReference>
<reference evidence="4" key="2">
    <citation type="submission" date="2023-05" db="EMBL/GenBank/DDBJ databases">
        <authorList>
            <consortium name="Lawrence Berkeley National Laboratory"/>
            <person name="Steindorff A."/>
            <person name="Hensen N."/>
            <person name="Bonometti L."/>
            <person name="Westerberg I."/>
            <person name="Brannstrom I.O."/>
            <person name="Guillou S."/>
            <person name="Cros-Aarteil S."/>
            <person name="Calhoun S."/>
            <person name="Haridas S."/>
            <person name="Kuo A."/>
            <person name="Mondo S."/>
            <person name="Pangilinan J."/>
            <person name="Riley R."/>
            <person name="Labutti K."/>
            <person name="Andreopoulos B."/>
            <person name="Lipzen A."/>
            <person name="Chen C."/>
            <person name="Yanf M."/>
            <person name="Daum C."/>
            <person name="Ng V."/>
            <person name="Clum A."/>
            <person name="Ohm R."/>
            <person name="Martin F."/>
            <person name="Silar P."/>
            <person name="Natvig D."/>
            <person name="Lalanne C."/>
            <person name="Gautier V."/>
            <person name="Ament-Velasquez S.L."/>
            <person name="Kruys A."/>
            <person name="Hutchinson M.I."/>
            <person name="Powell A.J."/>
            <person name="Barry K."/>
            <person name="Miller A.N."/>
            <person name="Grigoriev I.V."/>
            <person name="Debuchy R."/>
            <person name="Gladieux P."/>
            <person name="Thoren M.H."/>
            <person name="Johannesson H."/>
        </authorList>
    </citation>
    <scope>NUCLEOTIDE SEQUENCE</scope>
    <source>
        <strain evidence="4">PSN309</strain>
    </source>
</reference>
<dbReference type="PROSITE" id="PS00028">
    <property type="entry name" value="ZINC_FINGER_C2H2_1"/>
    <property type="match status" value="1"/>
</dbReference>
<keyword evidence="5" id="KW-1185">Reference proteome</keyword>
<feature type="compositionally biased region" description="Low complexity" evidence="2">
    <location>
        <begin position="97"/>
        <end position="115"/>
    </location>
</feature>
<protein>
    <recommendedName>
        <fullName evidence="3">C2H2-type domain-containing protein</fullName>
    </recommendedName>
</protein>
<feature type="region of interest" description="Disordered" evidence="2">
    <location>
        <begin position="266"/>
        <end position="408"/>
    </location>
</feature>
<evidence type="ECO:0000313" key="5">
    <source>
        <dbReference type="Proteomes" id="UP001302126"/>
    </source>
</evidence>
<name>A0AAN6WMP7_9PEZI</name>
<gene>
    <name evidence="4" type="ORF">QBC35DRAFT_505522</name>
</gene>
<feature type="compositionally biased region" description="Basic and acidic residues" evidence="2">
    <location>
        <begin position="290"/>
        <end position="322"/>
    </location>
</feature>
<feature type="region of interest" description="Disordered" evidence="2">
    <location>
        <begin position="184"/>
        <end position="221"/>
    </location>
</feature>